<dbReference type="InterPro" id="IPR036875">
    <property type="entry name" value="Znf_CCHC_sf"/>
</dbReference>
<dbReference type="PANTHER" id="PTHR24559">
    <property type="entry name" value="TRANSPOSON TY3-I GAG-POL POLYPROTEIN"/>
    <property type="match status" value="1"/>
</dbReference>
<dbReference type="PROSITE" id="PS50158">
    <property type="entry name" value="ZF_CCHC"/>
    <property type="match status" value="1"/>
</dbReference>
<dbReference type="AlphaFoldDB" id="A0A6L2KVP8"/>
<dbReference type="SMART" id="SM00343">
    <property type="entry name" value="ZnF_C2HC"/>
    <property type="match status" value="1"/>
</dbReference>
<dbReference type="EMBL" id="BKCJ010002961">
    <property type="protein sequence ID" value="GEU52065.1"/>
    <property type="molecule type" value="Genomic_DNA"/>
</dbReference>
<keyword evidence="5" id="KW-0548">Nucleotidyltransferase</keyword>
<feature type="compositionally biased region" description="Basic residues" evidence="3">
    <location>
        <begin position="397"/>
        <end position="406"/>
    </location>
</feature>
<feature type="compositionally biased region" description="Basic and acidic residues" evidence="3">
    <location>
        <begin position="283"/>
        <end position="296"/>
    </location>
</feature>
<name>A0A6L2KVP8_TANCI</name>
<feature type="coiled-coil region" evidence="2">
    <location>
        <begin position="832"/>
        <end position="866"/>
    </location>
</feature>
<dbReference type="InterPro" id="IPR043128">
    <property type="entry name" value="Rev_trsase/Diguanyl_cyclase"/>
</dbReference>
<protein>
    <submittedName>
        <fullName evidence="5">Reverse transcriptase domain-containing protein</fullName>
    </submittedName>
</protein>
<evidence type="ECO:0000259" key="4">
    <source>
        <dbReference type="PROSITE" id="PS50158"/>
    </source>
</evidence>
<evidence type="ECO:0000313" key="5">
    <source>
        <dbReference type="EMBL" id="GEU52065.1"/>
    </source>
</evidence>
<keyword evidence="5" id="KW-0695">RNA-directed DNA polymerase</keyword>
<dbReference type="PANTHER" id="PTHR24559:SF444">
    <property type="entry name" value="REVERSE TRANSCRIPTASE DOMAIN-CONTAINING PROTEIN"/>
    <property type="match status" value="1"/>
</dbReference>
<proteinExistence type="predicted"/>
<feature type="region of interest" description="Disordered" evidence="3">
    <location>
        <begin position="274"/>
        <end position="296"/>
    </location>
</feature>
<accession>A0A6L2KVP8</accession>
<dbReference type="SUPFAM" id="SSF57756">
    <property type="entry name" value="Retrovirus zinc finger-like domains"/>
    <property type="match status" value="1"/>
</dbReference>
<comment type="caution">
    <text evidence="5">The sequence shown here is derived from an EMBL/GenBank/DDBJ whole genome shotgun (WGS) entry which is preliminary data.</text>
</comment>
<dbReference type="GO" id="GO:0003676">
    <property type="term" value="F:nucleic acid binding"/>
    <property type="evidence" value="ECO:0007669"/>
    <property type="project" value="InterPro"/>
</dbReference>
<dbReference type="InterPro" id="IPR001878">
    <property type="entry name" value="Znf_CCHC"/>
</dbReference>
<keyword evidence="1" id="KW-0862">Zinc</keyword>
<dbReference type="Pfam" id="PF00098">
    <property type="entry name" value="zf-CCHC"/>
    <property type="match status" value="1"/>
</dbReference>
<organism evidence="5">
    <name type="scientific">Tanacetum cinerariifolium</name>
    <name type="common">Dalmatian daisy</name>
    <name type="synonym">Chrysanthemum cinerariifolium</name>
    <dbReference type="NCBI Taxonomy" id="118510"/>
    <lineage>
        <taxon>Eukaryota</taxon>
        <taxon>Viridiplantae</taxon>
        <taxon>Streptophyta</taxon>
        <taxon>Embryophyta</taxon>
        <taxon>Tracheophyta</taxon>
        <taxon>Spermatophyta</taxon>
        <taxon>Magnoliopsida</taxon>
        <taxon>eudicotyledons</taxon>
        <taxon>Gunneridae</taxon>
        <taxon>Pentapetalae</taxon>
        <taxon>asterids</taxon>
        <taxon>campanulids</taxon>
        <taxon>Asterales</taxon>
        <taxon>Asteraceae</taxon>
        <taxon>Asteroideae</taxon>
        <taxon>Anthemideae</taxon>
        <taxon>Anthemidinae</taxon>
        <taxon>Tanacetum</taxon>
    </lineage>
</organism>
<dbReference type="GO" id="GO:0003964">
    <property type="term" value="F:RNA-directed DNA polymerase activity"/>
    <property type="evidence" value="ECO:0007669"/>
    <property type="project" value="UniProtKB-KW"/>
</dbReference>
<dbReference type="InterPro" id="IPR053134">
    <property type="entry name" value="RNA-dir_DNA_polymerase"/>
</dbReference>
<feature type="domain" description="CCHC-type" evidence="4">
    <location>
        <begin position="729"/>
        <end position="744"/>
    </location>
</feature>
<dbReference type="InterPro" id="IPR043502">
    <property type="entry name" value="DNA/RNA_pol_sf"/>
</dbReference>
<evidence type="ECO:0000256" key="2">
    <source>
        <dbReference type="SAM" id="Coils"/>
    </source>
</evidence>
<dbReference type="GO" id="GO:0008270">
    <property type="term" value="F:zinc ion binding"/>
    <property type="evidence" value="ECO:0007669"/>
    <property type="project" value="UniProtKB-KW"/>
</dbReference>
<feature type="compositionally biased region" description="Basic and acidic residues" evidence="3">
    <location>
        <begin position="1"/>
        <end position="18"/>
    </location>
</feature>
<reference evidence="5" key="1">
    <citation type="journal article" date="2019" name="Sci. Rep.">
        <title>Draft genome of Tanacetum cinerariifolium, the natural source of mosquito coil.</title>
        <authorList>
            <person name="Yamashiro T."/>
            <person name="Shiraishi A."/>
            <person name="Satake H."/>
            <person name="Nakayama K."/>
        </authorList>
    </citation>
    <scope>NUCLEOTIDE SEQUENCE</scope>
</reference>
<feature type="compositionally biased region" description="Basic and acidic residues" evidence="3">
    <location>
        <begin position="386"/>
        <end position="396"/>
    </location>
</feature>
<keyword evidence="5" id="KW-0808">Transferase</keyword>
<gene>
    <name evidence="5" type="ORF">Tci_024043</name>
</gene>
<dbReference type="Gene3D" id="4.10.60.10">
    <property type="entry name" value="Zinc finger, CCHC-type"/>
    <property type="match status" value="1"/>
</dbReference>
<dbReference type="SUPFAM" id="SSF56672">
    <property type="entry name" value="DNA/RNA polymerases"/>
    <property type="match status" value="1"/>
</dbReference>
<keyword evidence="2" id="KW-0175">Coiled coil</keyword>
<evidence type="ECO:0000256" key="1">
    <source>
        <dbReference type="PROSITE-ProRule" id="PRU00047"/>
    </source>
</evidence>
<dbReference type="Gene3D" id="3.10.10.10">
    <property type="entry name" value="HIV Type 1 Reverse Transcriptase, subunit A, domain 1"/>
    <property type="match status" value="2"/>
</dbReference>
<feature type="region of interest" description="Disordered" evidence="3">
    <location>
        <begin position="1"/>
        <end position="49"/>
    </location>
</feature>
<feature type="compositionally biased region" description="Polar residues" evidence="3">
    <location>
        <begin position="40"/>
        <end position="49"/>
    </location>
</feature>
<sequence length="990" mass="113430">MAEKVHQEKRQGREEKRRAFAARTQSRDISMQVIGDAPTQEGQPKTQTIEGRRQETLSGVMLHAPTKDKENSKENGTRLIEQTAGNPPELRKLTSLRASLNEADIGSPNRKNKNPLMRKTYPNLGYARKPIHLPLGSVILKFLKGPACPPMSRRPARVWFDTLPPESIDSYVVLRKAFLVNFLQKKKYIKDLVKIHHIKPKEGESRKAFMERLKAESMHVNGALECMRVYGFMHDITNPDLIKRLNDNIPKSVDEMMSMTTTFLKGEVAVANQSRKRAPPTWKHHETSHKPSFDKRPYFKNRQKSSQRHDRFTPLIKTPKEIPAMDTVKFKAPPSMFGPVENLNRNKFCEFHMDKGHSTDECIHLKKQIEDAVRSRKLSHLIKELKQGSNKGEHSKAAKKRKRLAKKKLPNNLDIFSWKPTDMTGVSRSIAKHHLNIREGCPPIRKKKRGQAPDHNKAIQEKVKKLVEAQIMREVHYHNWLSNPIMMVEEDEENTASHTSQGVYCHTKMSFGIKNARATYQRLVDKAFKKQIARNLEVYVNDLVIKTHTEQEILIDIEKTVRSTQSVRHFHGYRMDLYMMNRQHERMILKSIENDPLIWPSIEENGVTRPKKYSELSATKAIQVDCNAKATIILQGLPPAVYALKGDDPVDAINHMMYFLTAVVTSHYPTTNNQLRNSSNPRQQATINNGRVTLQPIQERQTSLTAGTTRTYTSGASGINSGKQRNVICYNCKGEGHLSKQCTKPKRKRDDLWFKDKVLLVQAQASGQILHEEELAFLADPRILEGQATQTVITHNAAYQADDLDAYDSDCDELNTAKVALMANLSHMSVEIDHLKQTLSEHLKEKESLMQTVTLLKNNYKKEESRNIDREIALEKQIKQPDNIVFKRDQSAQTKAQQLEPKLYNGNVIEKTNAIVIHDSEESLMLAEETLMLSKESRLKMLLKQKDPMMLEKKVNTTPVDYAVLNQLSQDFETRFVPQTKLSAEQAFWS</sequence>
<dbReference type="Gene3D" id="3.30.70.270">
    <property type="match status" value="1"/>
</dbReference>
<feature type="region of interest" description="Disordered" evidence="3">
    <location>
        <begin position="386"/>
        <end position="406"/>
    </location>
</feature>
<keyword evidence="1" id="KW-0479">Metal-binding</keyword>
<evidence type="ECO:0000256" key="3">
    <source>
        <dbReference type="SAM" id="MobiDB-lite"/>
    </source>
</evidence>
<keyword evidence="1" id="KW-0863">Zinc-finger</keyword>